<feature type="region of interest" description="Disordered" evidence="1">
    <location>
        <begin position="49"/>
        <end position="77"/>
    </location>
</feature>
<evidence type="ECO:0000313" key="2">
    <source>
        <dbReference type="EMBL" id="KAD4385172.1"/>
    </source>
</evidence>
<evidence type="ECO:0000256" key="1">
    <source>
        <dbReference type="SAM" id="MobiDB-lite"/>
    </source>
</evidence>
<comment type="caution">
    <text evidence="2">The sequence shown here is derived from an EMBL/GenBank/DDBJ whole genome shotgun (WGS) entry which is preliminary data.</text>
</comment>
<keyword evidence="3" id="KW-1185">Reference proteome</keyword>
<dbReference type="Proteomes" id="UP000326396">
    <property type="component" value="Linkage Group LG3"/>
</dbReference>
<gene>
    <name evidence="2" type="ORF">E3N88_25340</name>
</gene>
<name>A0A5N6N5F9_9ASTR</name>
<dbReference type="EMBL" id="SZYD01000013">
    <property type="protein sequence ID" value="KAD4385172.1"/>
    <property type="molecule type" value="Genomic_DNA"/>
</dbReference>
<evidence type="ECO:0000313" key="3">
    <source>
        <dbReference type="Proteomes" id="UP000326396"/>
    </source>
</evidence>
<reference evidence="2 3" key="1">
    <citation type="submission" date="2019-05" db="EMBL/GenBank/DDBJ databases">
        <title>Mikania micrantha, genome provides insights into the molecular mechanism of rapid growth.</title>
        <authorList>
            <person name="Liu B."/>
        </authorList>
    </citation>
    <scope>NUCLEOTIDE SEQUENCE [LARGE SCALE GENOMIC DNA]</scope>
    <source>
        <strain evidence="2">NLD-2019</strain>
        <tissue evidence="2">Leaf</tissue>
    </source>
</reference>
<protein>
    <submittedName>
        <fullName evidence="2">Uncharacterized protein</fullName>
    </submittedName>
</protein>
<proteinExistence type="predicted"/>
<organism evidence="2 3">
    <name type="scientific">Mikania micrantha</name>
    <name type="common">bitter vine</name>
    <dbReference type="NCBI Taxonomy" id="192012"/>
    <lineage>
        <taxon>Eukaryota</taxon>
        <taxon>Viridiplantae</taxon>
        <taxon>Streptophyta</taxon>
        <taxon>Embryophyta</taxon>
        <taxon>Tracheophyta</taxon>
        <taxon>Spermatophyta</taxon>
        <taxon>Magnoliopsida</taxon>
        <taxon>eudicotyledons</taxon>
        <taxon>Gunneridae</taxon>
        <taxon>Pentapetalae</taxon>
        <taxon>asterids</taxon>
        <taxon>campanulids</taxon>
        <taxon>Asterales</taxon>
        <taxon>Asteraceae</taxon>
        <taxon>Asteroideae</taxon>
        <taxon>Heliantheae alliance</taxon>
        <taxon>Eupatorieae</taxon>
        <taxon>Mikania</taxon>
    </lineage>
</organism>
<sequence length="168" mass="18673">MVCGLPIEYNTTASLINQHGVDLDQAVTMIKDELIQIEALQGSQPMVLAAPAAPSQPPPSNNSSSQQQPDHNPYLSRPFNSWTAQNMSYPNWAWWTPPPCPYPTQNRSFAEALQYLTFTKPDISNAVQHFNRFSVTPLNTTATARIVTVAGFRPPPPELFSRHLTARV</sequence>
<accession>A0A5N6N5F9</accession>
<dbReference type="AlphaFoldDB" id="A0A5N6N5F9"/>